<dbReference type="AlphaFoldDB" id="A0A1D8GLA5"/>
<organism evidence="1 2">
    <name type="scientific">Geosporobacter ferrireducens</name>
    <dbReference type="NCBI Taxonomy" id="1424294"/>
    <lineage>
        <taxon>Bacteria</taxon>
        <taxon>Bacillati</taxon>
        <taxon>Bacillota</taxon>
        <taxon>Clostridia</taxon>
        <taxon>Peptostreptococcales</taxon>
        <taxon>Thermotaleaceae</taxon>
        <taxon>Geosporobacter</taxon>
    </lineage>
</organism>
<proteinExistence type="predicted"/>
<name>A0A1D8GLA5_9FIRM</name>
<dbReference type="Proteomes" id="UP000095743">
    <property type="component" value="Chromosome"/>
</dbReference>
<gene>
    <name evidence="1" type="ORF">Gferi_20380</name>
</gene>
<dbReference type="EMBL" id="CP017269">
    <property type="protein sequence ID" value="AOT71685.1"/>
    <property type="molecule type" value="Genomic_DNA"/>
</dbReference>
<keyword evidence="2" id="KW-1185">Reference proteome</keyword>
<sequence>MLGEAPIEINAAAQKCRETPMRLTDIIEKVIFNAADFERSKLSSAKAQHRRIIDSLYCWVEIFLYFKSMCKDGDGYGFESFAQAEGSKN</sequence>
<accession>A0A1D8GLA5</accession>
<evidence type="ECO:0000313" key="2">
    <source>
        <dbReference type="Proteomes" id="UP000095743"/>
    </source>
</evidence>
<dbReference type="KEGG" id="gfe:Gferi_20380"/>
<protein>
    <submittedName>
        <fullName evidence="1">Uncharacterized protein</fullName>
    </submittedName>
</protein>
<reference evidence="1 2" key="1">
    <citation type="submission" date="2016-09" db="EMBL/GenBank/DDBJ databases">
        <title>Genomic analysis reveals versatility of anaerobic energy metabolism of Geosporobacter ferrireducens IRF9 of phylum Firmicutes.</title>
        <authorList>
            <person name="Kim S.-J."/>
        </authorList>
    </citation>
    <scope>NUCLEOTIDE SEQUENCE [LARGE SCALE GENOMIC DNA]</scope>
    <source>
        <strain evidence="1 2">IRF9</strain>
    </source>
</reference>
<dbReference type="STRING" id="1424294.Gferi_20380"/>
<evidence type="ECO:0000313" key="1">
    <source>
        <dbReference type="EMBL" id="AOT71685.1"/>
    </source>
</evidence>